<evidence type="ECO:0000313" key="9">
    <source>
        <dbReference type="Proteomes" id="UP001595816"/>
    </source>
</evidence>
<evidence type="ECO:0000256" key="1">
    <source>
        <dbReference type="ARBA" id="ARBA00004651"/>
    </source>
</evidence>
<evidence type="ECO:0000256" key="5">
    <source>
        <dbReference type="ARBA" id="ARBA00023136"/>
    </source>
</evidence>
<evidence type="ECO:0000256" key="2">
    <source>
        <dbReference type="ARBA" id="ARBA00022475"/>
    </source>
</evidence>
<sequence>MTETSQEAVPTLFRRFVALFVDWLLCLLVSGFFVPDLRTATWEPVAVLILEYAFFLGLFGQTPGMRLARIRCVSIDGGTRIGVPRAALRGLLLALVVPALIMDPERRGVHDRLARSVITPA</sequence>
<dbReference type="RefSeq" id="WP_253761454.1">
    <property type="nucleotide sequence ID" value="NZ_JAMZDZ010000001.1"/>
</dbReference>
<comment type="subcellular location">
    <subcellularLocation>
        <location evidence="1">Cell membrane</location>
        <topology evidence="1">Multi-pass membrane protein</topology>
    </subcellularLocation>
</comment>
<protein>
    <submittedName>
        <fullName evidence="8">RDD family protein</fullName>
    </submittedName>
</protein>
<name>A0ABV8LVJ0_9ACTN</name>
<comment type="caution">
    <text evidence="8">The sequence shown here is derived from an EMBL/GenBank/DDBJ whole genome shotgun (WGS) entry which is preliminary data.</text>
</comment>
<dbReference type="EMBL" id="JBHSAY010000015">
    <property type="protein sequence ID" value="MFC4134388.1"/>
    <property type="molecule type" value="Genomic_DNA"/>
</dbReference>
<keyword evidence="2" id="KW-1003">Cell membrane</keyword>
<feature type="transmembrane region" description="Helical" evidence="6">
    <location>
        <begin position="45"/>
        <end position="65"/>
    </location>
</feature>
<dbReference type="Pfam" id="PF06271">
    <property type="entry name" value="RDD"/>
    <property type="match status" value="1"/>
</dbReference>
<keyword evidence="4 6" id="KW-1133">Transmembrane helix</keyword>
<keyword evidence="3 6" id="KW-0812">Transmembrane</keyword>
<evidence type="ECO:0000256" key="6">
    <source>
        <dbReference type="SAM" id="Phobius"/>
    </source>
</evidence>
<gene>
    <name evidence="8" type="ORF">ACFOZ4_27570</name>
</gene>
<dbReference type="InterPro" id="IPR010432">
    <property type="entry name" value="RDD"/>
</dbReference>
<accession>A0ABV8LVJ0</accession>
<keyword evidence="9" id="KW-1185">Reference proteome</keyword>
<organism evidence="8 9">
    <name type="scientific">Hamadaea flava</name>
    <dbReference type="NCBI Taxonomy" id="1742688"/>
    <lineage>
        <taxon>Bacteria</taxon>
        <taxon>Bacillati</taxon>
        <taxon>Actinomycetota</taxon>
        <taxon>Actinomycetes</taxon>
        <taxon>Micromonosporales</taxon>
        <taxon>Micromonosporaceae</taxon>
        <taxon>Hamadaea</taxon>
    </lineage>
</organism>
<evidence type="ECO:0000313" key="8">
    <source>
        <dbReference type="EMBL" id="MFC4134388.1"/>
    </source>
</evidence>
<keyword evidence="5 6" id="KW-0472">Membrane</keyword>
<feature type="transmembrane region" description="Helical" evidence="6">
    <location>
        <begin position="12"/>
        <end position="33"/>
    </location>
</feature>
<dbReference type="InterPro" id="IPR051791">
    <property type="entry name" value="Pra-immunoreactive"/>
</dbReference>
<dbReference type="PANTHER" id="PTHR36115">
    <property type="entry name" value="PROLINE-RICH ANTIGEN HOMOLOG-RELATED"/>
    <property type="match status" value="1"/>
</dbReference>
<reference evidence="9" key="1">
    <citation type="journal article" date="2019" name="Int. J. Syst. Evol. Microbiol.">
        <title>The Global Catalogue of Microorganisms (GCM) 10K type strain sequencing project: providing services to taxonomists for standard genome sequencing and annotation.</title>
        <authorList>
            <consortium name="The Broad Institute Genomics Platform"/>
            <consortium name="The Broad Institute Genome Sequencing Center for Infectious Disease"/>
            <person name="Wu L."/>
            <person name="Ma J."/>
        </authorList>
    </citation>
    <scope>NUCLEOTIDE SEQUENCE [LARGE SCALE GENOMIC DNA]</scope>
    <source>
        <strain evidence="9">CGMCC 4.7289</strain>
    </source>
</reference>
<evidence type="ECO:0000256" key="3">
    <source>
        <dbReference type="ARBA" id="ARBA00022692"/>
    </source>
</evidence>
<dbReference type="Proteomes" id="UP001595816">
    <property type="component" value="Unassembled WGS sequence"/>
</dbReference>
<evidence type="ECO:0000256" key="4">
    <source>
        <dbReference type="ARBA" id="ARBA00022989"/>
    </source>
</evidence>
<proteinExistence type="predicted"/>
<evidence type="ECO:0000259" key="7">
    <source>
        <dbReference type="Pfam" id="PF06271"/>
    </source>
</evidence>
<feature type="domain" description="RDD" evidence="7">
    <location>
        <begin position="45"/>
        <end position="114"/>
    </location>
</feature>
<dbReference type="PANTHER" id="PTHR36115:SF6">
    <property type="entry name" value="PROLINE-RICH ANTIGEN HOMOLOG"/>
    <property type="match status" value="1"/>
</dbReference>